<comment type="similarity">
    <text evidence="1 7">Belongs to the Lgt family.</text>
</comment>
<dbReference type="GO" id="GO:0042158">
    <property type="term" value="P:lipoprotein biosynthetic process"/>
    <property type="evidence" value="ECO:0007669"/>
    <property type="project" value="UniProtKB-UniRule"/>
</dbReference>
<dbReference type="Proteomes" id="UP000226079">
    <property type="component" value="Unassembled WGS sequence"/>
</dbReference>
<comment type="catalytic activity">
    <reaction evidence="7">
        <text>L-cysteinyl-[prolipoprotein] + a 1,2-diacyl-sn-glycero-3-phospho-(1'-sn-glycerol) = an S-1,2-diacyl-sn-glyceryl-L-cysteinyl-[prolipoprotein] + sn-glycerol 1-phosphate + H(+)</text>
        <dbReference type="Rhea" id="RHEA:56712"/>
        <dbReference type="Rhea" id="RHEA-COMP:14679"/>
        <dbReference type="Rhea" id="RHEA-COMP:14680"/>
        <dbReference type="ChEBI" id="CHEBI:15378"/>
        <dbReference type="ChEBI" id="CHEBI:29950"/>
        <dbReference type="ChEBI" id="CHEBI:57685"/>
        <dbReference type="ChEBI" id="CHEBI:64716"/>
        <dbReference type="ChEBI" id="CHEBI:140658"/>
        <dbReference type="EC" id="2.5.1.145"/>
    </reaction>
</comment>
<feature type="transmembrane region" description="Helical" evidence="7">
    <location>
        <begin position="239"/>
        <end position="261"/>
    </location>
</feature>
<comment type="pathway">
    <text evidence="7">Protein modification; lipoprotein biosynthesis (diacylglyceryl transfer).</text>
</comment>
<comment type="caution">
    <text evidence="9">The sequence shown here is derived from an EMBL/GenBank/DDBJ whole genome shotgun (WGS) entry which is preliminary data.</text>
</comment>
<evidence type="ECO:0000256" key="8">
    <source>
        <dbReference type="SAM" id="MobiDB-lite"/>
    </source>
</evidence>
<protein>
    <recommendedName>
        <fullName evidence="7">Phosphatidylglycerol--prolipoprotein diacylglyceryl transferase</fullName>
        <ecNumber evidence="7">2.5.1.145</ecNumber>
    </recommendedName>
</protein>
<evidence type="ECO:0000256" key="6">
    <source>
        <dbReference type="ARBA" id="ARBA00023136"/>
    </source>
</evidence>
<feature type="transmembrane region" description="Helical" evidence="7">
    <location>
        <begin position="210"/>
        <end position="227"/>
    </location>
</feature>
<evidence type="ECO:0000256" key="7">
    <source>
        <dbReference type="HAMAP-Rule" id="MF_01147"/>
    </source>
</evidence>
<evidence type="ECO:0000256" key="2">
    <source>
        <dbReference type="ARBA" id="ARBA00022475"/>
    </source>
</evidence>
<reference evidence="9 10" key="1">
    <citation type="submission" date="2017-10" db="EMBL/GenBank/DDBJ databases">
        <title>Sequencing the genomes of 1000 actinobacteria strains.</title>
        <authorList>
            <person name="Klenk H.-P."/>
        </authorList>
    </citation>
    <scope>NUCLEOTIDE SEQUENCE [LARGE SCALE GENOMIC DNA]</scope>
    <source>
        <strain evidence="9 10">DSM 15597</strain>
    </source>
</reference>
<feature type="transmembrane region" description="Helical" evidence="7">
    <location>
        <begin position="181"/>
        <end position="198"/>
    </location>
</feature>
<dbReference type="HAMAP" id="MF_01147">
    <property type="entry name" value="Lgt"/>
    <property type="match status" value="1"/>
</dbReference>
<evidence type="ECO:0000256" key="1">
    <source>
        <dbReference type="ARBA" id="ARBA00007150"/>
    </source>
</evidence>
<evidence type="ECO:0000313" key="10">
    <source>
        <dbReference type="Proteomes" id="UP000226079"/>
    </source>
</evidence>
<feature type="transmembrane region" description="Helical" evidence="7">
    <location>
        <begin position="52"/>
        <end position="71"/>
    </location>
</feature>
<dbReference type="NCBIfam" id="TIGR00544">
    <property type="entry name" value="lgt"/>
    <property type="match status" value="1"/>
</dbReference>
<dbReference type="GO" id="GO:0008961">
    <property type="term" value="F:phosphatidylglycerol-prolipoprotein diacylglyceryl transferase activity"/>
    <property type="evidence" value="ECO:0007669"/>
    <property type="project" value="UniProtKB-UniRule"/>
</dbReference>
<keyword evidence="9" id="KW-0449">Lipoprotein</keyword>
<feature type="transmembrane region" description="Helical" evidence="7">
    <location>
        <begin position="121"/>
        <end position="139"/>
    </location>
</feature>
<organism evidence="9 10">
    <name type="scientific">Propionicimonas paludicola</name>
    <dbReference type="NCBI Taxonomy" id="185243"/>
    <lineage>
        <taxon>Bacteria</taxon>
        <taxon>Bacillati</taxon>
        <taxon>Actinomycetota</taxon>
        <taxon>Actinomycetes</taxon>
        <taxon>Propionibacteriales</taxon>
        <taxon>Nocardioidaceae</taxon>
        <taxon>Propionicimonas</taxon>
    </lineage>
</organism>
<evidence type="ECO:0000256" key="3">
    <source>
        <dbReference type="ARBA" id="ARBA00022679"/>
    </source>
</evidence>
<comment type="function">
    <text evidence="7">Catalyzes the transfer of the diacylglyceryl group from phosphatidylglycerol to the sulfhydryl group of the N-terminal cysteine of a prolipoprotein, the first step in the formation of mature lipoproteins.</text>
</comment>
<dbReference type="GO" id="GO:0005886">
    <property type="term" value="C:plasma membrane"/>
    <property type="evidence" value="ECO:0007669"/>
    <property type="project" value="UniProtKB-SubCell"/>
</dbReference>
<dbReference type="PROSITE" id="PS01311">
    <property type="entry name" value="LGT"/>
    <property type="match status" value="1"/>
</dbReference>
<dbReference type="PANTHER" id="PTHR30589">
    <property type="entry name" value="PROLIPOPROTEIN DIACYLGLYCERYL TRANSFERASE"/>
    <property type="match status" value="1"/>
</dbReference>
<dbReference type="Pfam" id="PF01790">
    <property type="entry name" value="LGT"/>
    <property type="match status" value="1"/>
</dbReference>
<dbReference type="InterPro" id="IPR001640">
    <property type="entry name" value="Lgt"/>
</dbReference>
<comment type="subcellular location">
    <subcellularLocation>
        <location evidence="7">Cell membrane</location>
        <topology evidence="7">Multi-pass membrane protein</topology>
    </subcellularLocation>
</comment>
<evidence type="ECO:0000256" key="4">
    <source>
        <dbReference type="ARBA" id="ARBA00022692"/>
    </source>
</evidence>
<feature type="binding site" evidence="7">
    <location>
        <position position="140"/>
    </location>
    <ligand>
        <name>a 1,2-diacyl-sn-glycero-3-phospho-(1'-sn-glycerol)</name>
        <dbReference type="ChEBI" id="CHEBI:64716"/>
    </ligand>
</feature>
<gene>
    <name evidence="7" type="primary">lgt</name>
    <name evidence="9" type="ORF">ATK74_1316</name>
</gene>
<feature type="region of interest" description="Disordered" evidence="8">
    <location>
        <begin position="271"/>
        <end position="308"/>
    </location>
</feature>
<feature type="transmembrane region" description="Helical" evidence="7">
    <location>
        <begin position="91"/>
        <end position="114"/>
    </location>
</feature>
<keyword evidence="2 7" id="KW-1003">Cell membrane</keyword>
<keyword evidence="10" id="KW-1185">Reference proteome</keyword>
<evidence type="ECO:0000256" key="5">
    <source>
        <dbReference type="ARBA" id="ARBA00022989"/>
    </source>
</evidence>
<keyword evidence="5 7" id="KW-1133">Transmembrane helix</keyword>
<evidence type="ECO:0000313" key="9">
    <source>
        <dbReference type="EMBL" id="PFG16763.1"/>
    </source>
</evidence>
<sequence>MVIAFIPSPSISYFQLGPVTIHIYALCLLAGIAAAWAIGSRRWQARGGSTESFETILLWAIPVGILGARFYHVMTHLGDYFGPTADQHWWAIWEGGIAIYGAIGFGALAAFLVARRQKVSFTALADALAPGIAVGQALGRFGNWFNQELYGLPTTLPWGLEIDPAHRVPGLENYSTFHPTFLYESLWNLLVAGVLLWADRRFRLGRGKVFALYVALYGFGRIFTESLRTDYSYDIFGPLRFNAAVALLICLAGIVALVLLVRLRPGRETDVDPLSETNSSLLVDTEAEAEPAKATPPAAETDQKPGSD</sequence>
<keyword evidence="6 7" id="KW-0472">Membrane</keyword>
<feature type="transmembrane region" description="Helical" evidence="7">
    <location>
        <begin position="21"/>
        <end position="40"/>
    </location>
</feature>
<dbReference type="RefSeq" id="WP_211283300.1">
    <property type="nucleotide sequence ID" value="NZ_PDJC01000001.1"/>
</dbReference>
<proteinExistence type="inferred from homology"/>
<accession>A0A2A9CQS0</accession>
<dbReference type="UniPathway" id="UPA00664"/>
<keyword evidence="3 7" id="KW-0808">Transferase</keyword>
<dbReference type="EMBL" id="PDJC01000001">
    <property type="protein sequence ID" value="PFG16763.1"/>
    <property type="molecule type" value="Genomic_DNA"/>
</dbReference>
<dbReference type="EC" id="2.5.1.145" evidence="7"/>
<dbReference type="PANTHER" id="PTHR30589:SF0">
    <property type="entry name" value="PHOSPHATIDYLGLYCEROL--PROLIPOPROTEIN DIACYLGLYCERYL TRANSFERASE"/>
    <property type="match status" value="1"/>
</dbReference>
<dbReference type="AlphaFoldDB" id="A0A2A9CQS0"/>
<name>A0A2A9CQS0_9ACTN</name>
<keyword evidence="4 7" id="KW-0812">Transmembrane</keyword>